<evidence type="ECO:0000313" key="3">
    <source>
        <dbReference type="Proteomes" id="UP001396334"/>
    </source>
</evidence>
<comment type="caution">
    <text evidence="2">The sequence shown here is derived from an EMBL/GenBank/DDBJ whole genome shotgun (WGS) entry which is preliminary data.</text>
</comment>
<protein>
    <submittedName>
        <fullName evidence="2">Uncharacterized protein</fullName>
    </submittedName>
</protein>
<keyword evidence="3" id="KW-1185">Reference proteome</keyword>
<reference evidence="2 3" key="1">
    <citation type="journal article" date="2024" name="G3 (Bethesda)">
        <title>Genome assembly of Hibiscus sabdariffa L. provides insights into metabolisms of medicinal natural products.</title>
        <authorList>
            <person name="Kim T."/>
        </authorList>
    </citation>
    <scope>NUCLEOTIDE SEQUENCE [LARGE SCALE GENOMIC DNA]</scope>
    <source>
        <strain evidence="2">TK-2024</strain>
        <tissue evidence="2">Old leaves</tissue>
    </source>
</reference>
<dbReference type="Proteomes" id="UP001396334">
    <property type="component" value="Unassembled WGS sequence"/>
</dbReference>
<gene>
    <name evidence="2" type="ORF">V6N11_007977</name>
</gene>
<feature type="region of interest" description="Disordered" evidence="1">
    <location>
        <begin position="1"/>
        <end position="30"/>
    </location>
</feature>
<organism evidence="2 3">
    <name type="scientific">Hibiscus sabdariffa</name>
    <name type="common">roselle</name>
    <dbReference type="NCBI Taxonomy" id="183260"/>
    <lineage>
        <taxon>Eukaryota</taxon>
        <taxon>Viridiplantae</taxon>
        <taxon>Streptophyta</taxon>
        <taxon>Embryophyta</taxon>
        <taxon>Tracheophyta</taxon>
        <taxon>Spermatophyta</taxon>
        <taxon>Magnoliopsida</taxon>
        <taxon>eudicotyledons</taxon>
        <taxon>Gunneridae</taxon>
        <taxon>Pentapetalae</taxon>
        <taxon>rosids</taxon>
        <taxon>malvids</taxon>
        <taxon>Malvales</taxon>
        <taxon>Malvaceae</taxon>
        <taxon>Malvoideae</taxon>
        <taxon>Hibiscus</taxon>
    </lineage>
</organism>
<dbReference type="EMBL" id="JBBPBN010000048">
    <property type="protein sequence ID" value="KAK8993757.1"/>
    <property type="molecule type" value="Genomic_DNA"/>
</dbReference>
<accession>A0ABR2PZ95</accession>
<evidence type="ECO:0000313" key="2">
    <source>
        <dbReference type="EMBL" id="KAK8993757.1"/>
    </source>
</evidence>
<sequence length="100" mass="10859">MGNSQLRECLDGEGSRNHLGITANSKDMWNSDEDQGIEEINGSCKVGDEGTMQGMDNGAICGVGNQHGQRKTCISNTQDGDNDYYEIEPPHLGAWQAKEV</sequence>
<proteinExistence type="predicted"/>
<name>A0ABR2PZ95_9ROSI</name>
<evidence type="ECO:0000256" key="1">
    <source>
        <dbReference type="SAM" id="MobiDB-lite"/>
    </source>
</evidence>